<evidence type="ECO:0000256" key="6">
    <source>
        <dbReference type="ARBA" id="ARBA00022448"/>
    </source>
</evidence>
<dbReference type="GO" id="GO:0005737">
    <property type="term" value="C:cytoplasm"/>
    <property type="evidence" value="ECO:0007669"/>
    <property type="project" value="UniProtKB-SubCell"/>
</dbReference>
<evidence type="ECO:0000256" key="3">
    <source>
        <dbReference type="ARBA" id="ARBA00004496"/>
    </source>
</evidence>
<evidence type="ECO:0000256" key="9">
    <source>
        <dbReference type="ARBA" id="ARBA00023242"/>
    </source>
</evidence>
<evidence type="ECO:0000256" key="2">
    <source>
        <dbReference type="ARBA" id="ARBA00004123"/>
    </source>
</evidence>
<keyword evidence="7" id="KW-0963">Cytoplasm</keyword>
<dbReference type="EMBL" id="UZAM01007990">
    <property type="protein sequence ID" value="VDP02578.1"/>
    <property type="molecule type" value="Genomic_DNA"/>
</dbReference>
<feature type="domain" description="Snurportin-1 m3G cap-binding" evidence="10">
    <location>
        <begin position="98"/>
        <end position="274"/>
    </location>
</feature>
<proteinExistence type="inferred from homology"/>
<sequence>MILIVPSSQTFKKLMQLRNIPDEEASIDRSPSPSPLEGLSVDVDLHAAEKLSNVASVAETLLDVVPRDEEMTEQPAVATTSKPLKNYRHDVRKEYANQLMNGEWLLEVPHDFADNWYMVPCPRGKRCFLAAENGQTSVYSKEGRRLFWFTSNLPGGNKTSRIGRTHLDAFYLFDTKTFYLLDVLCWNGSAVCDSETEFRFQWLDWKLAEISLPEHSQYHFVRLPVFCCTHEAIETALCSKSWPFPADKLSGLLFYHKQTHYYPGTTPLVGWLLPFMCQELLNVTVLQEYMTGFEDCSVAQYIEKWKEMLHK</sequence>
<reference evidence="11 12" key="2">
    <citation type="submission" date="2018-11" db="EMBL/GenBank/DDBJ databases">
        <authorList>
            <consortium name="Pathogen Informatics"/>
        </authorList>
    </citation>
    <scope>NUCLEOTIDE SEQUENCE [LARGE SCALE GENOMIC DNA]</scope>
</reference>
<dbReference type="CDD" id="cd09232">
    <property type="entry name" value="Snurportin-1_C"/>
    <property type="match status" value="1"/>
</dbReference>
<evidence type="ECO:0000256" key="1">
    <source>
        <dbReference type="ARBA" id="ARBA00003975"/>
    </source>
</evidence>
<dbReference type="Pfam" id="PF21974">
    <property type="entry name" value="SPN1_m3Gcap_bd"/>
    <property type="match status" value="1"/>
</dbReference>
<dbReference type="PANTHER" id="PTHR13403">
    <property type="entry name" value="SNURPORTIN1 RNUT1 PROTEIN RNA, U TRANSPORTER 1"/>
    <property type="match status" value="1"/>
</dbReference>
<comment type="similarity">
    <text evidence="4">Belongs to the snurportin family.</text>
</comment>
<dbReference type="GO" id="GO:0005634">
    <property type="term" value="C:nucleus"/>
    <property type="evidence" value="ECO:0007669"/>
    <property type="project" value="UniProtKB-SubCell"/>
</dbReference>
<evidence type="ECO:0000256" key="7">
    <source>
        <dbReference type="ARBA" id="ARBA00022490"/>
    </source>
</evidence>
<dbReference type="AlphaFoldDB" id="A0A183IJQ7"/>
<dbReference type="GO" id="GO:0003723">
    <property type="term" value="F:RNA binding"/>
    <property type="evidence" value="ECO:0007669"/>
    <property type="project" value="UniProtKB-KW"/>
</dbReference>
<evidence type="ECO:0000313" key="13">
    <source>
        <dbReference type="WBParaSite" id="SBAD_0000402401-mRNA-1"/>
    </source>
</evidence>
<dbReference type="Proteomes" id="UP000270296">
    <property type="component" value="Unassembled WGS sequence"/>
</dbReference>
<comment type="subcellular location">
    <subcellularLocation>
        <location evidence="3">Cytoplasm</location>
    </subcellularLocation>
    <subcellularLocation>
        <location evidence="2">Nucleus</location>
    </subcellularLocation>
</comment>
<dbReference type="GO" id="GO:0061015">
    <property type="term" value="P:snRNA import into nucleus"/>
    <property type="evidence" value="ECO:0007669"/>
    <property type="project" value="InterPro"/>
</dbReference>
<protein>
    <recommendedName>
        <fullName evidence="5">Snurportin-1</fullName>
    </recommendedName>
</protein>
<dbReference type="OrthoDB" id="10003593at2759"/>
<dbReference type="InterPro" id="IPR047857">
    <property type="entry name" value="Snurportin1_C"/>
</dbReference>
<accession>A0A183IJQ7</accession>
<keyword evidence="9" id="KW-0539">Nucleus</keyword>
<dbReference type="PANTHER" id="PTHR13403:SF6">
    <property type="entry name" value="SNURPORTIN-1"/>
    <property type="match status" value="1"/>
</dbReference>
<keyword evidence="12" id="KW-1185">Reference proteome</keyword>
<dbReference type="WBParaSite" id="SBAD_0000402401-mRNA-1">
    <property type="protein sequence ID" value="SBAD_0000402401-mRNA-1"/>
    <property type="gene ID" value="SBAD_0000402401"/>
</dbReference>
<reference evidence="13" key="1">
    <citation type="submission" date="2016-06" db="UniProtKB">
        <authorList>
            <consortium name="WormBaseParasite"/>
        </authorList>
    </citation>
    <scope>IDENTIFICATION</scope>
</reference>
<dbReference type="InterPro" id="IPR017336">
    <property type="entry name" value="Snurportin-1"/>
</dbReference>
<evidence type="ECO:0000256" key="4">
    <source>
        <dbReference type="ARBA" id="ARBA00007540"/>
    </source>
</evidence>
<keyword evidence="6" id="KW-0813">Transport</keyword>
<keyword evidence="8" id="KW-0694">RNA-binding</keyword>
<evidence type="ECO:0000256" key="8">
    <source>
        <dbReference type="ARBA" id="ARBA00022884"/>
    </source>
</evidence>
<evidence type="ECO:0000259" key="10">
    <source>
        <dbReference type="Pfam" id="PF21974"/>
    </source>
</evidence>
<comment type="function">
    <text evidence="1">Functions as an U snRNP-specific nuclear import adapter. Involved in the trimethylguanosine (m3G)-cap-dependent nuclear import of U snRNPs. Binds specifically to the terminal m3G-cap U snRNAs.</text>
</comment>
<organism evidence="13">
    <name type="scientific">Soboliphyme baturini</name>
    <dbReference type="NCBI Taxonomy" id="241478"/>
    <lineage>
        <taxon>Eukaryota</taxon>
        <taxon>Metazoa</taxon>
        <taxon>Ecdysozoa</taxon>
        <taxon>Nematoda</taxon>
        <taxon>Enoplea</taxon>
        <taxon>Dorylaimia</taxon>
        <taxon>Dioctophymatida</taxon>
        <taxon>Dioctophymatoidea</taxon>
        <taxon>Soboliphymatidae</taxon>
        <taxon>Soboliphyme</taxon>
    </lineage>
</organism>
<evidence type="ECO:0000313" key="12">
    <source>
        <dbReference type="Proteomes" id="UP000270296"/>
    </source>
</evidence>
<name>A0A183IJQ7_9BILA</name>
<dbReference type="Gene3D" id="3.30.470.30">
    <property type="entry name" value="DNA ligase/mRNA capping enzyme"/>
    <property type="match status" value="1"/>
</dbReference>
<evidence type="ECO:0000256" key="5">
    <source>
        <dbReference type="ARBA" id="ARBA00016034"/>
    </source>
</evidence>
<dbReference type="SUPFAM" id="SSF56091">
    <property type="entry name" value="DNA ligase/mRNA capping enzyme, catalytic domain"/>
    <property type="match status" value="1"/>
</dbReference>
<gene>
    <name evidence="11" type="ORF">SBAD_LOCUS3853</name>
</gene>
<evidence type="ECO:0000313" key="11">
    <source>
        <dbReference type="EMBL" id="VDP02578.1"/>
    </source>
</evidence>